<gene>
    <name evidence="2" type="ORF">QR680_012867</name>
</gene>
<proteinExistence type="predicted"/>
<name>A0AA39M1J6_9BILA</name>
<evidence type="ECO:0000256" key="1">
    <source>
        <dbReference type="SAM" id="MobiDB-lite"/>
    </source>
</evidence>
<evidence type="ECO:0000313" key="3">
    <source>
        <dbReference type="Proteomes" id="UP001175271"/>
    </source>
</evidence>
<protein>
    <submittedName>
        <fullName evidence="2">Uncharacterized protein</fullName>
    </submittedName>
</protein>
<accession>A0AA39M1J6</accession>
<feature type="compositionally biased region" description="Low complexity" evidence="1">
    <location>
        <begin position="36"/>
        <end position="52"/>
    </location>
</feature>
<feature type="region of interest" description="Disordered" evidence="1">
    <location>
        <begin position="517"/>
        <end position="544"/>
    </location>
</feature>
<sequence>MASQRGRARVAEKPRGGFVFGSSTPRELSYVRGAPSGTRSADASSSGSPSAGEKQHSLSYYMRQARSITPSCSDRSKGWAFGSSTPRQFSHLSSIKPELRVYDVKIQTKSARSHTAPSIHDRPPKAPSGTGMVLSRLRYFLAAPKPRPPPAPMQKKAPQNDDVDSVSSEPDFREHRTTFKAPAGKQPNCTATKKMTSSTVVRKTSSTTKTPSGTSKTTTLKKTSTATSSPSTKKVPSAPAPSPVPNKSSATTPEKIPTPGKRKASGVEHFAPGLPLAAEQEHMVPKAVHTGHEDFEAAVSSVPSVTTHNDTSEVMQEDSNIEELVEQKHVAQSEAGNIGGIASNVAEKISEVLNLANQKDEEGVAEDIEERFEQKIVEERKPAPTSASNNADLFGGIGAFISSASEKIRDVVHDAESHGIDVAGIAEKGVEMFKEQMSHEETPKDVEEECIQQKHDFTKPAPSEDVSKSAFDAAGALLEEDVVEKAIGFVQNLKEEPTVPGGKPVDQVDEDLCEQRILAPHTGAPQTSEEKVAENTPTETRKVDDTVENLLKGLDSTKEEVKGTKGFVAEEFKKAADVVSEVVEAAKSSLLEGDSRTNDIAQSTVAQAAEVLTSIPKEVIDSATHEVKKTSETVERVSDAAIHGFDAAVEKASDAAEAQKAGHKTEEAAEATEKVFDAAASKIEGLGCLAKEAATSGASEVDDFSKETSEKMFEQIAVAKETASETSKAVASFGESVKDTVSTGIEESEKTLHSTGDALFSAKDSALEGIHDTHKKIFDLAGSTKDTVVEGSKNTVDTTTDFIRSIKDNVSEGLKSAIDDSKEGLSYAVVGLKQGADTVAEEVEEGAQILIRSTNSAVESISKGLTEAVDSAKGGVEQTADTEDVEKTTKLFREGTKEAGEELRGAVDSLIEGAQSVKDTVSQGAKDLGDTISWCAEKTTDSVAEGAQSLLGAAEATRATDKVSSSFSKFSSFFGGKE</sequence>
<comment type="caution">
    <text evidence="2">The sequence shown here is derived from an EMBL/GenBank/DDBJ whole genome shotgun (WGS) entry which is preliminary data.</text>
</comment>
<feature type="region of interest" description="Disordered" evidence="1">
    <location>
        <begin position="1"/>
        <end position="90"/>
    </location>
</feature>
<dbReference type="AlphaFoldDB" id="A0AA39M1J6"/>
<evidence type="ECO:0000313" key="2">
    <source>
        <dbReference type="EMBL" id="KAK0417185.1"/>
    </source>
</evidence>
<reference evidence="2" key="1">
    <citation type="submission" date="2023-06" db="EMBL/GenBank/DDBJ databases">
        <title>Genomic analysis of the entomopathogenic nematode Steinernema hermaphroditum.</title>
        <authorList>
            <person name="Schwarz E.M."/>
            <person name="Heppert J.K."/>
            <person name="Baniya A."/>
            <person name="Schwartz H.T."/>
            <person name="Tan C.-H."/>
            <person name="Antoshechkin I."/>
            <person name="Sternberg P.W."/>
            <person name="Goodrich-Blair H."/>
            <person name="Dillman A.R."/>
        </authorList>
    </citation>
    <scope>NUCLEOTIDE SEQUENCE</scope>
    <source>
        <strain evidence="2">PS9179</strain>
        <tissue evidence="2">Whole animal</tissue>
    </source>
</reference>
<feature type="compositionally biased region" description="Low complexity" evidence="1">
    <location>
        <begin position="192"/>
        <end position="237"/>
    </location>
</feature>
<organism evidence="2 3">
    <name type="scientific">Steinernema hermaphroditum</name>
    <dbReference type="NCBI Taxonomy" id="289476"/>
    <lineage>
        <taxon>Eukaryota</taxon>
        <taxon>Metazoa</taxon>
        <taxon>Ecdysozoa</taxon>
        <taxon>Nematoda</taxon>
        <taxon>Chromadorea</taxon>
        <taxon>Rhabditida</taxon>
        <taxon>Tylenchina</taxon>
        <taxon>Panagrolaimomorpha</taxon>
        <taxon>Strongyloidoidea</taxon>
        <taxon>Steinernematidae</taxon>
        <taxon>Steinernema</taxon>
    </lineage>
</organism>
<dbReference type="PANTHER" id="PTHR47372">
    <property type="entry name" value="DAUER UP-REGULATED-RELATED"/>
    <property type="match status" value="1"/>
</dbReference>
<feature type="region of interest" description="Disordered" evidence="1">
    <location>
        <begin position="109"/>
        <end position="272"/>
    </location>
</feature>
<feature type="compositionally biased region" description="Basic and acidic residues" evidence="1">
    <location>
        <begin position="528"/>
        <end position="544"/>
    </location>
</feature>
<dbReference type="EMBL" id="JAUCMV010000002">
    <property type="protein sequence ID" value="KAK0417185.1"/>
    <property type="molecule type" value="Genomic_DNA"/>
</dbReference>
<dbReference type="Proteomes" id="UP001175271">
    <property type="component" value="Unassembled WGS sequence"/>
</dbReference>
<dbReference type="PANTHER" id="PTHR47372:SF11">
    <property type="entry name" value="RE19971P"/>
    <property type="match status" value="1"/>
</dbReference>
<dbReference type="Gene3D" id="1.20.120.20">
    <property type="entry name" value="Apolipoprotein"/>
    <property type="match status" value="1"/>
</dbReference>
<keyword evidence="3" id="KW-1185">Reference proteome</keyword>